<reference evidence="2 3" key="1">
    <citation type="journal article" date="2016" name="Mol. Biol. Evol.">
        <title>Comparative Genomics of Early-Diverging Mushroom-Forming Fungi Provides Insights into the Origins of Lignocellulose Decay Capabilities.</title>
        <authorList>
            <person name="Nagy L.G."/>
            <person name="Riley R."/>
            <person name="Tritt A."/>
            <person name="Adam C."/>
            <person name="Daum C."/>
            <person name="Floudas D."/>
            <person name="Sun H."/>
            <person name="Yadav J.S."/>
            <person name="Pangilinan J."/>
            <person name="Larsson K.H."/>
            <person name="Matsuura K."/>
            <person name="Barry K."/>
            <person name="Labutti K."/>
            <person name="Kuo R."/>
            <person name="Ohm R.A."/>
            <person name="Bhattacharya S.S."/>
            <person name="Shirouzu T."/>
            <person name="Yoshinaga Y."/>
            <person name="Martin F.M."/>
            <person name="Grigoriev I.V."/>
            <person name="Hibbett D.S."/>
        </authorList>
    </citation>
    <scope>NUCLEOTIDE SEQUENCE [LARGE SCALE GENOMIC DNA]</scope>
    <source>
        <strain evidence="2 3">93-53</strain>
    </source>
</reference>
<dbReference type="Proteomes" id="UP000076871">
    <property type="component" value="Unassembled WGS sequence"/>
</dbReference>
<evidence type="ECO:0000256" key="1">
    <source>
        <dbReference type="SAM" id="MobiDB-lite"/>
    </source>
</evidence>
<sequence>MLATYVLVPHIKDDRRKVPSVLSAATLDLCSKPSIIRVVTPARPSSSSNHHHTAAKPSDSSNAVVKVKAKPTSQKPSATKTSTPVKKAHTVTTTSKSASSHVRVP</sequence>
<dbReference type="EMBL" id="KV427628">
    <property type="protein sequence ID" value="KZT05751.1"/>
    <property type="molecule type" value="Genomic_DNA"/>
</dbReference>
<organism evidence="2 3">
    <name type="scientific">Laetiporus sulphureus 93-53</name>
    <dbReference type="NCBI Taxonomy" id="1314785"/>
    <lineage>
        <taxon>Eukaryota</taxon>
        <taxon>Fungi</taxon>
        <taxon>Dikarya</taxon>
        <taxon>Basidiomycota</taxon>
        <taxon>Agaricomycotina</taxon>
        <taxon>Agaricomycetes</taxon>
        <taxon>Polyporales</taxon>
        <taxon>Laetiporus</taxon>
    </lineage>
</organism>
<protein>
    <submittedName>
        <fullName evidence="2">Uncharacterized protein</fullName>
    </submittedName>
</protein>
<gene>
    <name evidence="2" type="ORF">LAESUDRAFT_714724</name>
</gene>
<dbReference type="InParanoid" id="A0A165DW58"/>
<dbReference type="RefSeq" id="XP_040763491.1">
    <property type="nucleotide sequence ID" value="XM_040907089.1"/>
</dbReference>
<dbReference type="GeneID" id="63824118"/>
<proteinExistence type="predicted"/>
<dbReference type="AlphaFoldDB" id="A0A165DW58"/>
<evidence type="ECO:0000313" key="3">
    <source>
        <dbReference type="Proteomes" id="UP000076871"/>
    </source>
</evidence>
<feature type="region of interest" description="Disordered" evidence="1">
    <location>
        <begin position="41"/>
        <end position="105"/>
    </location>
</feature>
<name>A0A165DW58_9APHY</name>
<feature type="compositionally biased region" description="Polar residues" evidence="1">
    <location>
        <begin position="71"/>
        <end position="105"/>
    </location>
</feature>
<accession>A0A165DW58</accession>
<evidence type="ECO:0000313" key="2">
    <source>
        <dbReference type="EMBL" id="KZT05751.1"/>
    </source>
</evidence>
<keyword evidence="3" id="KW-1185">Reference proteome</keyword>